<accession>A0A0A2R242</accession>
<organism evidence="1">
    <name type="scientific">Escherichia coli</name>
    <dbReference type="NCBI Taxonomy" id="562"/>
    <lineage>
        <taxon>Bacteria</taxon>
        <taxon>Pseudomonadati</taxon>
        <taxon>Pseudomonadota</taxon>
        <taxon>Gammaproteobacteria</taxon>
        <taxon>Enterobacterales</taxon>
        <taxon>Enterobacteriaceae</taxon>
        <taxon>Escherichia</taxon>
    </lineage>
</organism>
<dbReference type="EMBL" id="CP009233">
    <property type="protein sequence ID" value="AKD26903.1"/>
    <property type="molecule type" value="Genomic_DNA"/>
</dbReference>
<proteinExistence type="predicted"/>
<protein>
    <submittedName>
        <fullName evidence="1">Uncharacterized protein</fullName>
    </submittedName>
</protein>
<dbReference type="PATRIC" id="fig|562.10480.peg.5637"/>
<name>A0A0A2R242_ECOLX</name>
<reference evidence="1" key="1">
    <citation type="journal article" date="2015" name="Antimicrob. Agents Chemother.">
        <title>Complete nucleotide sequences of bla(CTX-M)-harboring IncF plasmids from community-associated Escherichia coli strains in the United States.</title>
        <authorList>
            <person name="Li J.J."/>
            <person name="Spychala C.N."/>
            <person name="Hu F."/>
            <person name="Sheng J.F."/>
            <person name="Doi Y."/>
        </authorList>
    </citation>
    <scope>NUCLEOTIDE SEQUENCE</scope>
    <source>
        <strain evidence="1">CA08</strain>
        <plasmid evidence="1">pCA08</plasmid>
    </source>
</reference>
<dbReference type="AlphaFoldDB" id="A0A0A2R242"/>
<reference evidence="1" key="2">
    <citation type="submission" date="2015-04" db="EMBL/GenBank/DDBJ databases">
        <title>CTX-M-encoding plasmid pCA08 from community associated E. coli.</title>
        <authorList>
            <person name="Li J.-J."/>
            <person name="Doi Y."/>
        </authorList>
    </citation>
    <scope>NUCLEOTIDE SEQUENCE</scope>
    <source>
        <strain evidence="1">CA08</strain>
        <plasmid evidence="1">pCA08</plasmid>
    </source>
</reference>
<evidence type="ECO:0000313" key="1">
    <source>
        <dbReference type="EMBL" id="AKD26903.1"/>
    </source>
</evidence>
<geneLocation type="plasmid" evidence="1">
    <name>pCA08</name>
</geneLocation>
<keyword evidence="1" id="KW-0614">Plasmid</keyword>
<sequence>MTNTGEFILKYDFINGSSILIIVWMTIAVIIRVTNWKFNKKTAPAISLFLAFPASIVILLVYIFFFDK</sequence>